<comment type="caution">
    <text evidence="2">The sequence shown here is derived from an EMBL/GenBank/DDBJ whole genome shotgun (WGS) entry which is preliminary data.</text>
</comment>
<gene>
    <name evidence="2" type="ORF">CWS72_27095</name>
</gene>
<feature type="domain" description="PDZ" evidence="1">
    <location>
        <begin position="13"/>
        <end position="49"/>
    </location>
</feature>
<dbReference type="SUPFAM" id="SSF50156">
    <property type="entry name" value="PDZ domain-like"/>
    <property type="match status" value="1"/>
</dbReference>
<dbReference type="AlphaFoldDB" id="A0A2N3PLT7"/>
<accession>A0A2N3PLT7</accession>
<keyword evidence="3" id="KW-1185">Reference proteome</keyword>
<organism evidence="2 3">
    <name type="scientific">Telmatospirillum siberiense</name>
    <dbReference type="NCBI Taxonomy" id="382514"/>
    <lineage>
        <taxon>Bacteria</taxon>
        <taxon>Pseudomonadati</taxon>
        <taxon>Pseudomonadota</taxon>
        <taxon>Alphaproteobacteria</taxon>
        <taxon>Rhodospirillales</taxon>
        <taxon>Rhodospirillaceae</taxon>
        <taxon>Telmatospirillum</taxon>
    </lineage>
</organism>
<dbReference type="InterPro" id="IPR001478">
    <property type="entry name" value="PDZ"/>
</dbReference>
<reference evidence="3" key="1">
    <citation type="submission" date="2017-12" db="EMBL/GenBank/DDBJ databases">
        <title>Draft genome sequence of Telmatospirillum siberiense 26-4b1T, an acidotolerant peatland alphaproteobacterium potentially involved in sulfur cycling.</title>
        <authorList>
            <person name="Hausmann B."/>
            <person name="Pjevac P."/>
            <person name="Schreck K."/>
            <person name="Herbold C.W."/>
            <person name="Daims H."/>
            <person name="Wagner M."/>
            <person name="Pester M."/>
            <person name="Loy A."/>
        </authorList>
    </citation>
    <scope>NUCLEOTIDE SEQUENCE [LARGE SCALE GENOMIC DNA]</scope>
    <source>
        <strain evidence="3">26-4b1</strain>
    </source>
</reference>
<dbReference type="OrthoDB" id="7296822at2"/>
<dbReference type="Pfam" id="PF17820">
    <property type="entry name" value="PDZ_6"/>
    <property type="match status" value="1"/>
</dbReference>
<dbReference type="InterPro" id="IPR036034">
    <property type="entry name" value="PDZ_sf"/>
</dbReference>
<dbReference type="PROSITE" id="PS50106">
    <property type="entry name" value="PDZ"/>
    <property type="match status" value="1"/>
</dbReference>
<dbReference type="Gene3D" id="2.30.42.10">
    <property type="match status" value="1"/>
</dbReference>
<protein>
    <recommendedName>
        <fullName evidence="1">PDZ domain-containing protein</fullName>
    </recommendedName>
</protein>
<proteinExistence type="predicted"/>
<evidence type="ECO:0000313" key="2">
    <source>
        <dbReference type="EMBL" id="PKU21368.1"/>
    </source>
</evidence>
<dbReference type="Proteomes" id="UP000233293">
    <property type="component" value="Unassembled WGS sequence"/>
</dbReference>
<evidence type="ECO:0000259" key="1">
    <source>
        <dbReference type="PROSITE" id="PS50106"/>
    </source>
</evidence>
<dbReference type="EMBL" id="PIUM01000065">
    <property type="protein sequence ID" value="PKU21368.1"/>
    <property type="molecule type" value="Genomic_DNA"/>
</dbReference>
<dbReference type="InterPro" id="IPR041489">
    <property type="entry name" value="PDZ_6"/>
</dbReference>
<evidence type="ECO:0000313" key="3">
    <source>
        <dbReference type="Proteomes" id="UP000233293"/>
    </source>
</evidence>
<sequence length="77" mass="8279">MIFDKPEREFFEIIDVLPGTAAERAGLRSGDRVVAVNGHPARDLGLSDIGTITLGKEMALETADGQRFDLAVGQILP</sequence>
<dbReference type="RefSeq" id="WP_101253789.1">
    <property type="nucleotide sequence ID" value="NZ_PIUM01000065.1"/>
</dbReference>
<name>A0A2N3PLT7_9PROT</name>